<sequence length="127" mass="14125">MKAMSSWSSLSLICICTGGSTTIWFQGTKTVRVSGRNGDRWNCSVTAPPPFTSTSNQPPWRVSVKPKRESRSTDTRIPMMPSPCGVTTWPRITDTRTFSIEASLPDCGRFSVLRIALSPNAWRSWGR</sequence>
<feature type="chain" id="PRO_5014636885" evidence="2">
    <location>
        <begin position="23"/>
        <end position="127"/>
    </location>
</feature>
<name>A0A2M4DF32_ANODA</name>
<protein>
    <submittedName>
        <fullName evidence="3">Putative secreted protein</fullName>
    </submittedName>
</protein>
<evidence type="ECO:0000256" key="2">
    <source>
        <dbReference type="SAM" id="SignalP"/>
    </source>
</evidence>
<feature type="region of interest" description="Disordered" evidence="1">
    <location>
        <begin position="46"/>
        <end position="84"/>
    </location>
</feature>
<evidence type="ECO:0000256" key="1">
    <source>
        <dbReference type="SAM" id="MobiDB-lite"/>
    </source>
</evidence>
<reference evidence="3" key="1">
    <citation type="submission" date="2018-01" db="EMBL/GenBank/DDBJ databases">
        <title>An insight into the sialome of Amazonian anophelines.</title>
        <authorList>
            <person name="Ribeiro J.M."/>
            <person name="Scarpassa V."/>
            <person name="Calvo E."/>
        </authorList>
    </citation>
    <scope>NUCLEOTIDE SEQUENCE</scope>
</reference>
<feature type="signal peptide" evidence="2">
    <location>
        <begin position="1"/>
        <end position="22"/>
    </location>
</feature>
<dbReference type="AlphaFoldDB" id="A0A2M4DF32"/>
<keyword evidence="2" id="KW-0732">Signal</keyword>
<organism evidence="3">
    <name type="scientific">Anopheles darlingi</name>
    <name type="common">Mosquito</name>
    <dbReference type="NCBI Taxonomy" id="43151"/>
    <lineage>
        <taxon>Eukaryota</taxon>
        <taxon>Metazoa</taxon>
        <taxon>Ecdysozoa</taxon>
        <taxon>Arthropoda</taxon>
        <taxon>Hexapoda</taxon>
        <taxon>Insecta</taxon>
        <taxon>Pterygota</taxon>
        <taxon>Neoptera</taxon>
        <taxon>Endopterygota</taxon>
        <taxon>Diptera</taxon>
        <taxon>Nematocera</taxon>
        <taxon>Culicoidea</taxon>
        <taxon>Culicidae</taxon>
        <taxon>Anophelinae</taxon>
        <taxon>Anopheles</taxon>
    </lineage>
</organism>
<evidence type="ECO:0000313" key="3">
    <source>
        <dbReference type="EMBL" id="MBW75788.1"/>
    </source>
</evidence>
<accession>A0A2M4DF32</accession>
<dbReference type="EMBL" id="GGFL01011610">
    <property type="protein sequence ID" value="MBW75788.1"/>
    <property type="molecule type" value="Transcribed_RNA"/>
</dbReference>
<proteinExistence type="predicted"/>